<dbReference type="InterPro" id="IPR000477">
    <property type="entry name" value="RT_dom"/>
</dbReference>
<organism evidence="2 3">
    <name type="scientific">Juglans regia</name>
    <name type="common">English walnut</name>
    <dbReference type="NCBI Taxonomy" id="51240"/>
    <lineage>
        <taxon>Eukaryota</taxon>
        <taxon>Viridiplantae</taxon>
        <taxon>Streptophyta</taxon>
        <taxon>Embryophyta</taxon>
        <taxon>Tracheophyta</taxon>
        <taxon>Spermatophyta</taxon>
        <taxon>Magnoliopsida</taxon>
        <taxon>eudicotyledons</taxon>
        <taxon>Gunneridae</taxon>
        <taxon>Pentapetalae</taxon>
        <taxon>rosids</taxon>
        <taxon>fabids</taxon>
        <taxon>Fagales</taxon>
        <taxon>Juglandaceae</taxon>
        <taxon>Juglans</taxon>
    </lineage>
</organism>
<dbReference type="Pfam" id="PF00078">
    <property type="entry name" value="RVT_1"/>
    <property type="match status" value="1"/>
</dbReference>
<dbReference type="PROSITE" id="PS50878">
    <property type="entry name" value="RT_POL"/>
    <property type="match status" value="1"/>
</dbReference>
<reference evidence="2" key="2">
    <citation type="submission" date="2020-03" db="EMBL/GenBank/DDBJ databases">
        <title>Walnut 2.0.</title>
        <authorList>
            <person name="Marrano A."/>
            <person name="Britton M."/>
            <person name="Zimin A.V."/>
            <person name="Zaini P.A."/>
            <person name="Workman R."/>
            <person name="Puiu D."/>
            <person name="Bianco L."/>
            <person name="Allen B.J."/>
            <person name="Troggio M."/>
            <person name="Leslie C.A."/>
            <person name="Timp W."/>
            <person name="Dendekar A."/>
            <person name="Salzberg S.L."/>
            <person name="Neale D.B."/>
        </authorList>
    </citation>
    <scope>NUCLEOTIDE SEQUENCE</scope>
    <source>
        <tissue evidence="2">Leaves</tissue>
    </source>
</reference>
<dbReference type="Proteomes" id="UP000619265">
    <property type="component" value="Unassembled WGS sequence"/>
</dbReference>
<name>A0A833WTM3_JUGRE</name>
<dbReference type="SUPFAM" id="SSF56672">
    <property type="entry name" value="DNA/RNA polymerases"/>
    <property type="match status" value="1"/>
</dbReference>
<dbReference type="Gene3D" id="3.30.70.270">
    <property type="match status" value="1"/>
</dbReference>
<dbReference type="InterPro" id="IPR043128">
    <property type="entry name" value="Rev_trsase/Diguanyl_cyclase"/>
</dbReference>
<dbReference type="AlphaFoldDB" id="A0A833WTM3"/>
<protein>
    <recommendedName>
        <fullName evidence="1">Reverse transcriptase domain-containing protein</fullName>
    </recommendedName>
</protein>
<evidence type="ECO:0000313" key="2">
    <source>
        <dbReference type="EMBL" id="KAF5442916.1"/>
    </source>
</evidence>
<dbReference type="InterPro" id="IPR043502">
    <property type="entry name" value="DNA/RNA_pol_sf"/>
</dbReference>
<evidence type="ECO:0000259" key="1">
    <source>
        <dbReference type="PROSITE" id="PS50878"/>
    </source>
</evidence>
<sequence>MCVDYRDLNKVTVKNKYPLPRIDNLLDQLQRASVFTKFDLRLRYHQLKIRDQDVPKIAFWTRYGHFEFLVMPFGLTNTPAAFMDLMNRIFREYLDSFVVVFIDDILIYS</sequence>
<dbReference type="CDD" id="cd01647">
    <property type="entry name" value="RT_LTR"/>
    <property type="match status" value="1"/>
</dbReference>
<reference evidence="2" key="1">
    <citation type="submission" date="2015-10" db="EMBL/GenBank/DDBJ databases">
        <authorList>
            <person name="Martinez-Garcia P.J."/>
            <person name="Crepeau M.W."/>
            <person name="Puiu D."/>
            <person name="Gonzalez-Ibeas D."/>
            <person name="Whalen J."/>
            <person name="Stevens K."/>
            <person name="Paul R."/>
            <person name="Butterfield T."/>
            <person name="Britton M."/>
            <person name="Reagan R."/>
            <person name="Chakraborty S."/>
            <person name="Walawage S.L."/>
            <person name="Vasquez-Gross H.A."/>
            <person name="Cardeno C."/>
            <person name="Famula R."/>
            <person name="Pratt K."/>
            <person name="Kuruganti S."/>
            <person name="Aradhya M.K."/>
            <person name="Leslie C.A."/>
            <person name="Dandekar A.M."/>
            <person name="Salzberg S.L."/>
            <person name="Wegrzyn J.L."/>
            <person name="Langley C.H."/>
            <person name="Neale D.B."/>
        </authorList>
    </citation>
    <scope>NUCLEOTIDE SEQUENCE</scope>
    <source>
        <tissue evidence="2">Leaves</tissue>
    </source>
</reference>
<dbReference type="PANTHER" id="PTHR24559:SF444">
    <property type="entry name" value="REVERSE TRANSCRIPTASE DOMAIN-CONTAINING PROTEIN"/>
    <property type="match status" value="1"/>
</dbReference>
<dbReference type="Gene3D" id="3.10.10.10">
    <property type="entry name" value="HIV Type 1 Reverse Transcriptase, subunit A, domain 1"/>
    <property type="match status" value="1"/>
</dbReference>
<accession>A0A833WTM3</accession>
<evidence type="ECO:0000313" key="3">
    <source>
        <dbReference type="Proteomes" id="UP000619265"/>
    </source>
</evidence>
<comment type="caution">
    <text evidence="2">The sequence shown here is derived from an EMBL/GenBank/DDBJ whole genome shotgun (WGS) entry which is preliminary data.</text>
</comment>
<dbReference type="Gramene" id="Jr16_07700_p1">
    <property type="protein sequence ID" value="cds.Jr16_07700_p1"/>
    <property type="gene ID" value="Jr16_07700"/>
</dbReference>
<gene>
    <name evidence="2" type="ORF">F2P56_035524</name>
</gene>
<dbReference type="PANTHER" id="PTHR24559">
    <property type="entry name" value="TRANSPOSON TY3-I GAG-POL POLYPROTEIN"/>
    <property type="match status" value="1"/>
</dbReference>
<feature type="domain" description="Reverse transcriptase" evidence="1">
    <location>
        <begin position="1"/>
        <end position="109"/>
    </location>
</feature>
<dbReference type="EMBL" id="LIHL02000016">
    <property type="protein sequence ID" value="KAF5442916.1"/>
    <property type="molecule type" value="Genomic_DNA"/>
</dbReference>
<proteinExistence type="predicted"/>
<dbReference type="InterPro" id="IPR053134">
    <property type="entry name" value="RNA-dir_DNA_polymerase"/>
</dbReference>